<feature type="transmembrane region" description="Helical" evidence="10">
    <location>
        <begin position="376"/>
        <end position="402"/>
    </location>
</feature>
<dbReference type="GO" id="GO:0005886">
    <property type="term" value="C:plasma membrane"/>
    <property type="evidence" value="ECO:0007669"/>
    <property type="project" value="UniProtKB-SubCell"/>
</dbReference>
<evidence type="ECO:0000256" key="7">
    <source>
        <dbReference type="ARBA" id="ARBA00022989"/>
    </source>
</evidence>
<dbReference type="EMBL" id="MGDF01000058">
    <property type="protein sequence ID" value="OGL46172.1"/>
    <property type="molecule type" value="Genomic_DNA"/>
</dbReference>
<organism evidence="12 13">
    <name type="scientific">Candidatus Schekmanbacteria bacterium RBG_16_38_11</name>
    <dbReference type="NCBI Taxonomy" id="1817880"/>
    <lineage>
        <taxon>Bacteria</taxon>
        <taxon>Candidatus Schekmaniibacteriota</taxon>
    </lineage>
</organism>
<name>A0A1F7RX95_9BACT</name>
<keyword evidence="4" id="KW-1003">Cell membrane</keyword>
<keyword evidence="3 9" id="KW-0813">Transport</keyword>
<proteinExistence type="inferred from homology"/>
<comment type="subcellular location">
    <subcellularLocation>
        <location evidence="1">Cell inner membrane</location>
        <topology evidence="1">Multi-pass membrane protein</topology>
    </subcellularLocation>
    <subcellularLocation>
        <location evidence="9">Cell membrane</location>
        <topology evidence="9">Multi-pass membrane protein</topology>
    </subcellularLocation>
</comment>
<evidence type="ECO:0000313" key="13">
    <source>
        <dbReference type="Proteomes" id="UP000178435"/>
    </source>
</evidence>
<dbReference type="InterPro" id="IPR042094">
    <property type="entry name" value="T2SS_GspF_sf"/>
</dbReference>
<sequence length="404" mass="43402">MDAYQYVGRTLDKETKKGEIEATSIEAAKSLLRSQKIIVTSIKKKSKGIQLKLLGNGEKVKEKDIVIFTRQFSTMIDAGLPLVQCLGILASQSEKKIFRNILSKIKEDVEAGSTFADALRKHPKVFDALYANMVEAGEAGGVLDTVLNRLANYIEKASALKAKVKKAMVYPIAIISIAVVVVAALLIFVIPTFAKMFSDFGGTLPAPTQMVINMSHFAASWKGGVVVAVVVALIFALRAYRNTEAGRKVTDGLFLRTPIFGDIIRKSAVAKFTRTLGTLITSGVPILEGLEIVSRTAGNVIIAEAVIVTRASIAEGKTIAEPLEKTKVFPPMVVQMISVGEATGSLDTMLSKIADFYEIEVDNAVEALTSLMEPALMVVLGGIVGFILIAMYLPIFTLATAIGS</sequence>
<feature type="domain" description="Type II secretion system protein GspF" evidence="11">
    <location>
        <begin position="272"/>
        <end position="394"/>
    </location>
</feature>
<protein>
    <submittedName>
        <fullName evidence="12">Pilus assembly protein PilC</fullName>
    </submittedName>
</protein>
<accession>A0A1F7RX95</accession>
<evidence type="ECO:0000256" key="1">
    <source>
        <dbReference type="ARBA" id="ARBA00004429"/>
    </source>
</evidence>
<dbReference type="PANTHER" id="PTHR30012:SF7">
    <property type="entry name" value="PROTEIN TRANSPORT PROTEIN HOFC HOMOLOG"/>
    <property type="match status" value="1"/>
</dbReference>
<keyword evidence="6 9" id="KW-0812">Transmembrane</keyword>
<dbReference type="GO" id="GO:0015628">
    <property type="term" value="P:protein secretion by the type II secretion system"/>
    <property type="evidence" value="ECO:0007669"/>
    <property type="project" value="TreeGrafter"/>
</dbReference>
<feature type="transmembrane region" description="Helical" evidence="10">
    <location>
        <begin position="214"/>
        <end position="237"/>
    </location>
</feature>
<evidence type="ECO:0000259" key="11">
    <source>
        <dbReference type="Pfam" id="PF00482"/>
    </source>
</evidence>
<evidence type="ECO:0000256" key="4">
    <source>
        <dbReference type="ARBA" id="ARBA00022475"/>
    </source>
</evidence>
<evidence type="ECO:0000256" key="9">
    <source>
        <dbReference type="RuleBase" id="RU003923"/>
    </source>
</evidence>
<comment type="similarity">
    <text evidence="2 9">Belongs to the GSP F family.</text>
</comment>
<feature type="domain" description="Type II secretion system protein GspF" evidence="11">
    <location>
        <begin position="68"/>
        <end position="191"/>
    </location>
</feature>
<dbReference type="PRINTS" id="PR00812">
    <property type="entry name" value="BCTERIALGSPF"/>
</dbReference>
<dbReference type="PROSITE" id="PS00874">
    <property type="entry name" value="T2SP_F"/>
    <property type="match status" value="1"/>
</dbReference>
<feature type="transmembrane region" description="Helical" evidence="10">
    <location>
        <begin position="168"/>
        <end position="194"/>
    </location>
</feature>
<evidence type="ECO:0000256" key="2">
    <source>
        <dbReference type="ARBA" id="ARBA00005745"/>
    </source>
</evidence>
<dbReference type="Gene3D" id="1.20.81.30">
    <property type="entry name" value="Type II secretion system (T2SS), domain F"/>
    <property type="match status" value="2"/>
</dbReference>
<evidence type="ECO:0000256" key="6">
    <source>
        <dbReference type="ARBA" id="ARBA00022692"/>
    </source>
</evidence>
<evidence type="ECO:0000313" key="12">
    <source>
        <dbReference type="EMBL" id="OGL46172.1"/>
    </source>
</evidence>
<dbReference type="AlphaFoldDB" id="A0A1F7RX95"/>
<reference evidence="12 13" key="1">
    <citation type="journal article" date="2016" name="Nat. Commun.">
        <title>Thousands of microbial genomes shed light on interconnected biogeochemical processes in an aquifer system.</title>
        <authorList>
            <person name="Anantharaman K."/>
            <person name="Brown C.T."/>
            <person name="Hug L.A."/>
            <person name="Sharon I."/>
            <person name="Castelle C.J."/>
            <person name="Probst A.J."/>
            <person name="Thomas B.C."/>
            <person name="Singh A."/>
            <person name="Wilkins M.J."/>
            <person name="Karaoz U."/>
            <person name="Brodie E.L."/>
            <person name="Williams K.H."/>
            <person name="Hubbard S.S."/>
            <person name="Banfield J.F."/>
        </authorList>
    </citation>
    <scope>NUCLEOTIDE SEQUENCE [LARGE SCALE GENOMIC DNA]</scope>
</reference>
<comment type="caution">
    <text evidence="12">The sequence shown here is derived from an EMBL/GenBank/DDBJ whole genome shotgun (WGS) entry which is preliminary data.</text>
</comment>
<dbReference type="FunFam" id="1.20.81.30:FF:000001">
    <property type="entry name" value="Type II secretion system protein F"/>
    <property type="match status" value="2"/>
</dbReference>
<evidence type="ECO:0000256" key="3">
    <source>
        <dbReference type="ARBA" id="ARBA00022448"/>
    </source>
</evidence>
<dbReference type="Pfam" id="PF00482">
    <property type="entry name" value="T2SSF"/>
    <property type="match status" value="2"/>
</dbReference>
<gene>
    <name evidence="12" type="ORF">A2149_01810</name>
</gene>
<keyword evidence="5" id="KW-0997">Cell inner membrane</keyword>
<dbReference type="PANTHER" id="PTHR30012">
    <property type="entry name" value="GENERAL SECRETION PATHWAY PROTEIN"/>
    <property type="match status" value="1"/>
</dbReference>
<dbReference type="Proteomes" id="UP000178435">
    <property type="component" value="Unassembled WGS sequence"/>
</dbReference>
<dbReference type="InterPro" id="IPR018076">
    <property type="entry name" value="T2SS_GspF_dom"/>
</dbReference>
<keyword evidence="8 10" id="KW-0472">Membrane</keyword>
<evidence type="ECO:0000256" key="10">
    <source>
        <dbReference type="SAM" id="Phobius"/>
    </source>
</evidence>
<keyword evidence="7 10" id="KW-1133">Transmembrane helix</keyword>
<evidence type="ECO:0000256" key="8">
    <source>
        <dbReference type="ARBA" id="ARBA00023136"/>
    </source>
</evidence>
<evidence type="ECO:0000256" key="5">
    <source>
        <dbReference type="ARBA" id="ARBA00022519"/>
    </source>
</evidence>
<dbReference type="InterPro" id="IPR001992">
    <property type="entry name" value="T2SS_GspF/T4SS_PilC_CS"/>
</dbReference>
<dbReference type="InterPro" id="IPR003004">
    <property type="entry name" value="GspF/PilC"/>
</dbReference>